<keyword evidence="9" id="KW-0812">Transmembrane</keyword>
<dbReference type="CDD" id="cd01992">
    <property type="entry name" value="TilS_N"/>
    <property type="match status" value="1"/>
</dbReference>
<keyword evidence="5 8" id="KW-0547">Nucleotide-binding</keyword>
<comment type="subcellular location">
    <subcellularLocation>
        <location evidence="1 8">Cytoplasm</location>
    </subcellularLocation>
</comment>
<dbReference type="GO" id="GO:0032267">
    <property type="term" value="F:tRNA(Ile)-lysidine synthase activity"/>
    <property type="evidence" value="ECO:0007669"/>
    <property type="project" value="UniProtKB-EC"/>
</dbReference>
<comment type="function">
    <text evidence="8">Ligates lysine onto the cytidine present at position 34 of the AUA codon-specific tRNA(Ile) that contains the anticodon CAU, in an ATP-dependent manner. Cytidine is converted to lysidine, thus changing the amino acid specificity of the tRNA from methionine to isoleucine.</text>
</comment>
<comment type="domain">
    <text evidence="8">The N-terminal region contains the highly conserved SGGXDS motif, predicted to be a P-loop motif involved in ATP binding.</text>
</comment>
<evidence type="ECO:0000256" key="1">
    <source>
        <dbReference type="ARBA" id="ARBA00004496"/>
    </source>
</evidence>
<keyword evidence="4 8" id="KW-0819">tRNA processing</keyword>
<dbReference type="NCBIfam" id="TIGR02433">
    <property type="entry name" value="lysidine_TilS_C"/>
    <property type="match status" value="1"/>
</dbReference>
<comment type="caution">
    <text evidence="11">The sequence shown here is derived from an EMBL/GenBank/DDBJ whole genome shotgun (WGS) entry which is preliminary data.</text>
</comment>
<accession>A0ABT4D396</accession>
<name>A0ABT4D396_9CLOT</name>
<dbReference type="InterPro" id="IPR014729">
    <property type="entry name" value="Rossmann-like_a/b/a_fold"/>
</dbReference>
<dbReference type="InterPro" id="IPR012795">
    <property type="entry name" value="tRNA_Ile_lys_synt_N"/>
</dbReference>
<dbReference type="InterPro" id="IPR012094">
    <property type="entry name" value="tRNA_Ile_lys_synt"/>
</dbReference>
<evidence type="ECO:0000256" key="5">
    <source>
        <dbReference type="ARBA" id="ARBA00022741"/>
    </source>
</evidence>
<dbReference type="InterPro" id="IPR020825">
    <property type="entry name" value="Phe-tRNA_synthase-like_B3/B4"/>
</dbReference>
<dbReference type="Gene3D" id="3.40.50.620">
    <property type="entry name" value="HUPs"/>
    <property type="match status" value="1"/>
</dbReference>
<feature type="binding site" evidence="8">
    <location>
        <begin position="26"/>
        <end position="31"/>
    </location>
    <ligand>
        <name>ATP</name>
        <dbReference type="ChEBI" id="CHEBI:30616"/>
    </ligand>
</feature>
<keyword evidence="3 8" id="KW-0436">Ligase</keyword>
<evidence type="ECO:0000259" key="10">
    <source>
        <dbReference type="SMART" id="SM00977"/>
    </source>
</evidence>
<sequence length="461" mass="53662">MINKVLDTIIRNKMFNQGDKVIVAVSGGPDSICLLHILYILKEKLNISLAVAHLNHCLRGEEADKDEKYVKEFCRVLNVECFIKRVDIHKLSKKKSISCEMAGREARYNFFQEVLKEIDGHKIAIAHNANDQAETVFMRIIRGTGIEGLVGIKAVRDDVFIRPIIDITRKEIEEYCEKNKLHARIDKTNLENIFTRNKIRLELIPYIEKNFNPDIIKVINRLADTVKTDNNYLNKIANNNFRKYCKINKDKVIIYKEVFNEEEAILSRVIRLALKELKGNLYNFEKTHVYDIIEVQKKSTGKVVMLTNNINALNSYGDIHLYIKTQKTSSDNVEHLLKLESENNIEEMGVKINFKLVNNLIQRDLKNDNLIKYFDYDKINGAIKIRFRKNGDRFTPFGMRGSKKLKDLFMDLKIPKNERDVVPLVCFSDEIAWVVGYRISDKFKVDKDTKNILQIKIESEE</sequence>
<evidence type="ECO:0000256" key="8">
    <source>
        <dbReference type="HAMAP-Rule" id="MF_01161"/>
    </source>
</evidence>
<protein>
    <recommendedName>
        <fullName evidence="8">tRNA(Ile)-lysidine synthase</fullName>
        <ecNumber evidence="8">6.3.4.19</ecNumber>
    </recommendedName>
    <alternativeName>
        <fullName evidence="8">tRNA(Ile)-2-lysyl-cytidine synthase</fullName>
    </alternativeName>
    <alternativeName>
        <fullName evidence="8">tRNA(Ile)-lysidine synthetase</fullName>
    </alternativeName>
</protein>
<dbReference type="HAMAP" id="MF_01161">
    <property type="entry name" value="tRNA_Ile_lys_synt"/>
    <property type="match status" value="1"/>
</dbReference>
<dbReference type="EC" id="6.3.4.19" evidence="8"/>
<dbReference type="InterPro" id="IPR012796">
    <property type="entry name" value="Lysidine-tRNA-synth_C"/>
</dbReference>
<organism evidence="11 12">
    <name type="scientific">Clostridium aestuarii</name>
    <dbReference type="NCBI Taxonomy" id="338193"/>
    <lineage>
        <taxon>Bacteria</taxon>
        <taxon>Bacillati</taxon>
        <taxon>Bacillota</taxon>
        <taxon>Clostridia</taxon>
        <taxon>Eubacteriales</taxon>
        <taxon>Clostridiaceae</taxon>
        <taxon>Clostridium</taxon>
    </lineage>
</organism>
<dbReference type="Gene3D" id="3.50.40.10">
    <property type="entry name" value="Phenylalanyl-trna Synthetase, Chain B, domain 3"/>
    <property type="match status" value="1"/>
</dbReference>
<evidence type="ECO:0000313" key="11">
    <source>
        <dbReference type="EMBL" id="MCY6485719.1"/>
    </source>
</evidence>
<dbReference type="SMART" id="SM00977">
    <property type="entry name" value="TilS_C"/>
    <property type="match status" value="1"/>
</dbReference>
<feature type="domain" description="Lysidine-tRNA(Ile) synthetase C-terminal" evidence="10">
    <location>
        <begin position="383"/>
        <end position="455"/>
    </location>
</feature>
<evidence type="ECO:0000256" key="3">
    <source>
        <dbReference type="ARBA" id="ARBA00022598"/>
    </source>
</evidence>
<dbReference type="Gene3D" id="1.20.59.20">
    <property type="match status" value="1"/>
</dbReference>
<dbReference type="SUPFAM" id="SSF52402">
    <property type="entry name" value="Adenine nucleotide alpha hydrolases-like"/>
    <property type="match status" value="1"/>
</dbReference>
<evidence type="ECO:0000256" key="7">
    <source>
        <dbReference type="ARBA" id="ARBA00048539"/>
    </source>
</evidence>
<dbReference type="PANTHER" id="PTHR43033">
    <property type="entry name" value="TRNA(ILE)-LYSIDINE SYNTHASE-RELATED"/>
    <property type="match status" value="1"/>
</dbReference>
<feature type="transmembrane region" description="Helical" evidence="9">
    <location>
        <begin position="21"/>
        <end position="41"/>
    </location>
</feature>
<dbReference type="NCBIfam" id="TIGR02432">
    <property type="entry name" value="lysidine_TilS_N"/>
    <property type="match status" value="1"/>
</dbReference>
<comment type="similarity">
    <text evidence="8">Belongs to the tRNA(Ile)-lysidine synthase family.</text>
</comment>
<dbReference type="PANTHER" id="PTHR43033:SF1">
    <property type="entry name" value="TRNA(ILE)-LYSIDINE SYNTHASE-RELATED"/>
    <property type="match status" value="1"/>
</dbReference>
<evidence type="ECO:0000313" key="12">
    <source>
        <dbReference type="Proteomes" id="UP001078443"/>
    </source>
</evidence>
<keyword evidence="9" id="KW-0472">Membrane</keyword>
<dbReference type="RefSeq" id="WP_268042297.1">
    <property type="nucleotide sequence ID" value="NZ_JAPQER010000009.1"/>
</dbReference>
<dbReference type="Pfam" id="PF01171">
    <property type="entry name" value="ATP_bind_3"/>
    <property type="match status" value="1"/>
</dbReference>
<evidence type="ECO:0000256" key="9">
    <source>
        <dbReference type="SAM" id="Phobius"/>
    </source>
</evidence>
<proteinExistence type="inferred from homology"/>
<keyword evidence="9" id="KW-1133">Transmembrane helix</keyword>
<evidence type="ECO:0000256" key="6">
    <source>
        <dbReference type="ARBA" id="ARBA00022840"/>
    </source>
</evidence>
<keyword evidence="12" id="KW-1185">Reference proteome</keyword>
<gene>
    <name evidence="8 11" type="primary">tilS</name>
    <name evidence="11" type="ORF">OW763_15445</name>
</gene>
<keyword evidence="2 8" id="KW-0963">Cytoplasm</keyword>
<evidence type="ECO:0000256" key="4">
    <source>
        <dbReference type="ARBA" id="ARBA00022694"/>
    </source>
</evidence>
<keyword evidence="6 8" id="KW-0067">ATP-binding</keyword>
<evidence type="ECO:0000256" key="2">
    <source>
        <dbReference type="ARBA" id="ARBA00022490"/>
    </source>
</evidence>
<reference evidence="11" key="1">
    <citation type="submission" date="2022-12" db="EMBL/GenBank/DDBJ databases">
        <authorList>
            <person name="Wang J."/>
        </authorList>
    </citation>
    <scope>NUCLEOTIDE SEQUENCE</scope>
    <source>
        <strain evidence="11">HY-45-18</strain>
    </source>
</reference>
<comment type="catalytic activity">
    <reaction evidence="7 8">
        <text>cytidine(34) in tRNA(Ile2) + L-lysine + ATP = lysidine(34) in tRNA(Ile2) + AMP + diphosphate + H(+)</text>
        <dbReference type="Rhea" id="RHEA:43744"/>
        <dbReference type="Rhea" id="RHEA-COMP:10625"/>
        <dbReference type="Rhea" id="RHEA-COMP:10670"/>
        <dbReference type="ChEBI" id="CHEBI:15378"/>
        <dbReference type="ChEBI" id="CHEBI:30616"/>
        <dbReference type="ChEBI" id="CHEBI:32551"/>
        <dbReference type="ChEBI" id="CHEBI:33019"/>
        <dbReference type="ChEBI" id="CHEBI:82748"/>
        <dbReference type="ChEBI" id="CHEBI:83665"/>
        <dbReference type="ChEBI" id="CHEBI:456215"/>
        <dbReference type="EC" id="6.3.4.19"/>
    </reaction>
</comment>
<dbReference type="InterPro" id="IPR011063">
    <property type="entry name" value="TilS/TtcA_N"/>
</dbReference>
<dbReference type="Proteomes" id="UP001078443">
    <property type="component" value="Unassembled WGS sequence"/>
</dbReference>
<dbReference type="Pfam" id="PF11734">
    <property type="entry name" value="TilS_C"/>
    <property type="match status" value="1"/>
</dbReference>
<dbReference type="SUPFAM" id="SSF56037">
    <property type="entry name" value="PheT/TilS domain"/>
    <property type="match status" value="1"/>
</dbReference>
<dbReference type="EMBL" id="JAPQER010000009">
    <property type="protein sequence ID" value="MCY6485719.1"/>
    <property type="molecule type" value="Genomic_DNA"/>
</dbReference>
<dbReference type="SUPFAM" id="SSF82829">
    <property type="entry name" value="MesJ substrate recognition domain-like"/>
    <property type="match status" value="1"/>
</dbReference>